<keyword evidence="1" id="KW-1133">Transmembrane helix</keyword>
<keyword evidence="1" id="KW-0812">Transmembrane</keyword>
<evidence type="ECO:0000313" key="3">
    <source>
        <dbReference type="Proteomes" id="UP000471521"/>
    </source>
</evidence>
<sequence>MGRDLSRTAVIGVGVVGIVAGLLVVVQLPAANQYEETTISAAGVGLLLVLFGVKTLAETEW</sequence>
<accession>A0A6B0SJV1</accession>
<proteinExistence type="predicted"/>
<dbReference type="EMBL" id="WUUU01000001">
    <property type="protein sequence ID" value="MXR19162.1"/>
    <property type="molecule type" value="Genomic_DNA"/>
</dbReference>
<reference evidence="2 3" key="1">
    <citation type="submission" date="2019-12" db="EMBL/GenBank/DDBJ databases">
        <title>Isolation and characterization of three novel carbon monoxide-oxidizing members of Halobacteria from salione crusts and soils.</title>
        <authorList>
            <person name="Myers M.R."/>
            <person name="King G.M."/>
        </authorList>
    </citation>
    <scope>NUCLEOTIDE SEQUENCE [LARGE SCALE GENOMIC DNA]</scope>
    <source>
        <strain evidence="2 3">PCN9</strain>
    </source>
</reference>
<feature type="transmembrane region" description="Helical" evidence="1">
    <location>
        <begin position="37"/>
        <end position="57"/>
    </location>
</feature>
<dbReference type="RefSeq" id="WP_159524759.1">
    <property type="nucleotide sequence ID" value="NZ_WUUU01000001.1"/>
</dbReference>
<gene>
    <name evidence="2" type="ORF">GRX66_00560</name>
</gene>
<organism evidence="2 3">
    <name type="scientific">Halobacterium bonnevillei</name>
    <dbReference type="NCBI Taxonomy" id="2692200"/>
    <lineage>
        <taxon>Archaea</taxon>
        <taxon>Methanobacteriati</taxon>
        <taxon>Methanobacteriota</taxon>
        <taxon>Stenosarchaea group</taxon>
        <taxon>Halobacteria</taxon>
        <taxon>Halobacteriales</taxon>
        <taxon>Halobacteriaceae</taxon>
        <taxon>Halobacterium</taxon>
    </lineage>
</organism>
<keyword evidence="3" id="KW-1185">Reference proteome</keyword>
<evidence type="ECO:0000313" key="2">
    <source>
        <dbReference type="EMBL" id="MXR19162.1"/>
    </source>
</evidence>
<protein>
    <submittedName>
        <fullName evidence="2">Uncharacterized protein</fullName>
    </submittedName>
</protein>
<evidence type="ECO:0000256" key="1">
    <source>
        <dbReference type="SAM" id="Phobius"/>
    </source>
</evidence>
<keyword evidence="1" id="KW-0472">Membrane</keyword>
<dbReference type="Proteomes" id="UP000471521">
    <property type="component" value="Unassembled WGS sequence"/>
</dbReference>
<comment type="caution">
    <text evidence="2">The sequence shown here is derived from an EMBL/GenBank/DDBJ whole genome shotgun (WGS) entry which is preliminary data.</text>
</comment>
<dbReference type="AlphaFoldDB" id="A0A6B0SJV1"/>
<feature type="transmembrane region" description="Helical" evidence="1">
    <location>
        <begin position="9"/>
        <end position="31"/>
    </location>
</feature>
<name>A0A6B0SJV1_9EURY</name>